<keyword evidence="1" id="KW-1133">Transmembrane helix</keyword>
<comment type="caution">
    <text evidence="2">The sequence shown here is derived from an EMBL/GenBank/DDBJ whole genome shotgun (WGS) entry which is preliminary data.</text>
</comment>
<dbReference type="InterPro" id="IPR045749">
    <property type="entry name" value="DUF6090"/>
</dbReference>
<organism evidence="2 3">
    <name type="scientific">Winogradskyella ouciana</name>
    <dbReference type="NCBI Taxonomy" id="2608631"/>
    <lineage>
        <taxon>Bacteria</taxon>
        <taxon>Pseudomonadati</taxon>
        <taxon>Bacteroidota</taxon>
        <taxon>Flavobacteriia</taxon>
        <taxon>Flavobacteriales</taxon>
        <taxon>Flavobacteriaceae</taxon>
        <taxon>Winogradskyella</taxon>
    </lineage>
</organism>
<dbReference type="RefSeq" id="WP_155089886.1">
    <property type="nucleotide sequence ID" value="NZ_WJYA01000008.1"/>
</dbReference>
<evidence type="ECO:0000256" key="1">
    <source>
        <dbReference type="SAM" id="Phobius"/>
    </source>
</evidence>
<protein>
    <submittedName>
        <fullName evidence="2">Uncharacterized protein</fullName>
    </submittedName>
</protein>
<dbReference type="EMBL" id="WJYA01000008">
    <property type="protein sequence ID" value="MTE27865.1"/>
    <property type="molecule type" value="Genomic_DNA"/>
</dbReference>
<gene>
    <name evidence="2" type="ORF">F1003_13065</name>
</gene>
<name>A0A7K1GFR7_9FLAO</name>
<reference evidence="2 3" key="1">
    <citation type="submission" date="2019-11" db="EMBL/GenBank/DDBJ databases">
        <title>Winogradskyella ouciana sp. nov., isolated from the hadal seawater of the Mariana Trench.</title>
        <authorList>
            <person name="Liu R."/>
        </authorList>
    </citation>
    <scope>NUCLEOTIDE SEQUENCE [LARGE SCALE GENOMIC DNA]</scope>
    <source>
        <strain evidence="2 3">ZXX205</strain>
    </source>
</reference>
<keyword evidence="1" id="KW-0812">Transmembrane</keyword>
<feature type="transmembrane region" description="Helical" evidence="1">
    <location>
        <begin position="21"/>
        <end position="42"/>
    </location>
</feature>
<dbReference type="AlphaFoldDB" id="A0A7K1GFR7"/>
<evidence type="ECO:0000313" key="2">
    <source>
        <dbReference type="EMBL" id="MTE27865.1"/>
    </source>
</evidence>
<keyword evidence="3" id="KW-1185">Reference proteome</keyword>
<sequence>MIKFFRHIRQRLVKENRTSKYLLYAIGEIVLVVIGILIALQINNWNEQSKTEQSAKEQLKLLTQNVSDDIQKLKELNQSITAKISAGELLSHQFQEIKPYDRLTTNYLVEILFEQNFYNDRTAYDKLILSGEYSVFPTELQNQISEYYSLLDRVKEREEISNTFIKNEIEPHYFNTYSKYIRKGSNLHPLVVNYYKNDKRQPISLDVEQIKNDSKMEGLNFGSLYQSRTQQEFYEKAIEKGNLIKKLIDNYLKTNVKI</sequence>
<dbReference type="Proteomes" id="UP000447545">
    <property type="component" value="Unassembled WGS sequence"/>
</dbReference>
<proteinExistence type="predicted"/>
<evidence type="ECO:0000313" key="3">
    <source>
        <dbReference type="Proteomes" id="UP000447545"/>
    </source>
</evidence>
<dbReference type="Pfam" id="PF19578">
    <property type="entry name" value="DUF6090"/>
    <property type="match status" value="1"/>
</dbReference>
<accession>A0A7K1GFR7</accession>
<keyword evidence="1" id="KW-0472">Membrane</keyword>